<dbReference type="PANTHER" id="PTHR45766">
    <property type="entry name" value="DNA ANNEALING HELICASE AND ENDONUCLEASE ZRANB3 FAMILY MEMBER"/>
    <property type="match status" value="1"/>
</dbReference>
<dbReference type="Gene3D" id="3.40.50.10810">
    <property type="entry name" value="Tandem AAA-ATPase domain"/>
    <property type="match status" value="1"/>
</dbReference>
<proteinExistence type="predicted"/>
<dbReference type="GO" id="GO:0005524">
    <property type="term" value="F:ATP binding"/>
    <property type="evidence" value="ECO:0007669"/>
    <property type="project" value="InterPro"/>
</dbReference>
<dbReference type="InterPro" id="IPR038718">
    <property type="entry name" value="SNF2-like_sf"/>
</dbReference>
<dbReference type="PANTHER" id="PTHR45766:SF6">
    <property type="entry name" value="SWI_SNF-RELATED MATRIX-ASSOCIATED ACTIN-DEPENDENT REGULATOR OF CHROMATIN SUBFAMILY A-LIKE PROTEIN 1"/>
    <property type="match status" value="1"/>
</dbReference>
<keyword evidence="1" id="KW-0378">Hydrolase</keyword>
<reference evidence="3 4" key="1">
    <citation type="submission" date="2016-01" db="EMBL/GenBank/DDBJ databases">
        <authorList>
            <person name="Regsiter A."/>
            <person name="william w."/>
        </authorList>
    </citation>
    <scope>NUCLEOTIDE SEQUENCE [LARGE SCALE GENOMIC DNA]</scope>
    <source>
        <strain evidence="3 4">CFBP 5494</strain>
    </source>
</reference>
<organism evidence="3 4">
    <name type="scientific">Agrobacterium genomosp. 2 str. CFBP 5494</name>
    <dbReference type="NCBI Taxonomy" id="1183436"/>
    <lineage>
        <taxon>Bacteria</taxon>
        <taxon>Pseudomonadati</taxon>
        <taxon>Pseudomonadota</taxon>
        <taxon>Alphaproteobacteria</taxon>
        <taxon>Hyphomicrobiales</taxon>
        <taxon>Rhizobiaceae</taxon>
        <taxon>Rhizobium/Agrobacterium group</taxon>
        <taxon>Agrobacterium</taxon>
        <taxon>Agrobacterium tumefaciens complex</taxon>
    </lineage>
</organism>
<accession>A0A9W5F092</accession>
<dbReference type="AlphaFoldDB" id="A0A9W5F092"/>
<dbReference type="GO" id="GO:0016787">
    <property type="term" value="F:hydrolase activity"/>
    <property type="evidence" value="ECO:0007669"/>
    <property type="project" value="UniProtKB-KW"/>
</dbReference>
<keyword evidence="4" id="KW-1185">Reference proteome</keyword>
<dbReference type="SMART" id="SM00487">
    <property type="entry name" value="DEXDc"/>
    <property type="match status" value="1"/>
</dbReference>
<dbReference type="InterPro" id="IPR027417">
    <property type="entry name" value="P-loop_NTPase"/>
</dbReference>
<keyword evidence="3" id="KW-0547">Nucleotide-binding</keyword>
<dbReference type="InterPro" id="IPR000330">
    <property type="entry name" value="SNF2_N"/>
</dbReference>
<sequence>MPSIDPYFLFMSGVQALRRRAEAYTWGVNGALGVAADPYPHQITTVRRILSDTRIRHLVADEVGLGKTIQALMVINALRMQNPSHKTVVVAPERLLGQWQREAWTRGHVKAAVVGSEEVERGETPSILLVRPRDIQDNSEILAPDERHLIVVDEPQSMPLEVVDRIAQYCSGLRTTTVGRFRQVLVLSATPRLGDARWRDLIFEMIEPELKGIADQHNTPIFDLLAAREAVAVRRLDELSGNEKKSAGRLAFQCSAITRRISRQSRKAWAKYLPAREIRTVLFEPAQAEVERIVATDSILAQFPNRHDQATSPWIQVKAMARSRRSVRAALDQLSNQVDKRTLATIRDAATHDPVDSRFEALLDVLSSEWSSRPNEKFIIVAGDGLTIDMLCTALPRYIEELRNEGAIATLKRPPGATEETAIDIQQMHAAVTPFIEGEARVLILGDWVQAGLNLHHAARNIIFYSVPWDPVAIDQLIGRIDRLRKGGLQNATDENSFGRIKIWRLIMQGSMEERVTKTFDTIRLFDRPIPQLSEEDTQTITDAIEAAAREKLPEDSIAKLAELSLAWDGQSLPSALSDFDQTSPDLTNAIAVQLANIKPIEPTMCADREGQTNTLIAERSNEAFLRILDKGNIYSVSYRQDRVNQKIQFKTLWYTQGAVGFPAPLSDIGTDNWNSDHAVFLTRREHMSAPPKTKVVTDEGEEHGRLLRFFDHGESLHDDIVDGLKRLCDQNFDGSTQVPELSVLVNPEHPLARHQAKSILLSVGFTETANSIEYDLVPRALQKLASDDTTQAQRTRMMADIREFTDGLQADDRWLSSTVPPQLYLYASAFENNAWTPLPDNMVAELFKPLGEDGKFRPAPKPLSKGRAFVGSSNLERCKSSHEIAIKSRLAADGKRLLASLAVELSERLSIIASDAETTIELRSGQREARKSDVVGDFQREMLRGQLAGLEKRIELADLARRLRRQTLSRGADTALNGRPVSVWHLCIRFICPS</sequence>
<evidence type="ECO:0000256" key="1">
    <source>
        <dbReference type="ARBA" id="ARBA00022801"/>
    </source>
</evidence>
<dbReference type="Gene3D" id="3.40.50.300">
    <property type="entry name" value="P-loop containing nucleotide triphosphate hydrolases"/>
    <property type="match status" value="1"/>
</dbReference>
<evidence type="ECO:0000259" key="2">
    <source>
        <dbReference type="PROSITE" id="PS51192"/>
    </source>
</evidence>
<comment type="caution">
    <text evidence="3">The sequence shown here is derived from an EMBL/GenBank/DDBJ whole genome shotgun (WGS) entry which is preliminary data.</text>
</comment>
<dbReference type="SUPFAM" id="SSF52540">
    <property type="entry name" value="P-loop containing nucleoside triphosphate hydrolases"/>
    <property type="match status" value="2"/>
</dbReference>
<dbReference type="InterPro" id="IPR014001">
    <property type="entry name" value="Helicase_ATP-bd"/>
</dbReference>
<dbReference type="PROSITE" id="PS51192">
    <property type="entry name" value="HELICASE_ATP_BIND_1"/>
    <property type="match status" value="1"/>
</dbReference>
<dbReference type="Pfam" id="PF00176">
    <property type="entry name" value="SNF2-rel_dom"/>
    <property type="match status" value="1"/>
</dbReference>
<dbReference type="GO" id="GO:0004386">
    <property type="term" value="F:helicase activity"/>
    <property type="evidence" value="ECO:0007669"/>
    <property type="project" value="UniProtKB-KW"/>
</dbReference>
<name>A0A9W5F092_9HYPH</name>
<keyword evidence="3" id="KW-0347">Helicase</keyword>
<keyword evidence="3" id="KW-0067">ATP-binding</keyword>
<dbReference type="EMBL" id="FBVY01000018">
    <property type="protein sequence ID" value="CUW93645.1"/>
    <property type="molecule type" value="Genomic_DNA"/>
</dbReference>
<evidence type="ECO:0000313" key="4">
    <source>
        <dbReference type="Proteomes" id="UP000191933"/>
    </source>
</evidence>
<feature type="domain" description="Helicase ATP-binding" evidence="2">
    <location>
        <begin position="48"/>
        <end position="209"/>
    </location>
</feature>
<dbReference type="Proteomes" id="UP000191933">
    <property type="component" value="Unassembled WGS sequence"/>
</dbReference>
<evidence type="ECO:0000313" key="3">
    <source>
        <dbReference type="EMBL" id="CUW93645.1"/>
    </source>
</evidence>
<dbReference type="RefSeq" id="WP_139786333.1">
    <property type="nucleotide sequence ID" value="NZ_LT009718.1"/>
</dbReference>
<gene>
    <name evidence="3" type="ORF">AGR2A_Cc70069</name>
</gene>
<protein>
    <submittedName>
        <fullName evidence="3">Helicase domain protein</fullName>
    </submittedName>
</protein>